<name>A0A8H3MJ64_9GLOM</name>
<accession>A0A8H3MJ64</accession>
<comment type="caution">
    <text evidence="2">The sequence shown here is derived from an EMBL/GenBank/DDBJ whole genome shotgun (WGS) entry which is preliminary data.</text>
</comment>
<dbReference type="Proteomes" id="UP000615446">
    <property type="component" value="Unassembled WGS sequence"/>
</dbReference>
<dbReference type="OrthoDB" id="8062037at2759"/>
<evidence type="ECO:0000313" key="3">
    <source>
        <dbReference type="Proteomes" id="UP000615446"/>
    </source>
</evidence>
<feature type="region of interest" description="Disordered" evidence="1">
    <location>
        <begin position="110"/>
        <end position="153"/>
    </location>
</feature>
<dbReference type="AlphaFoldDB" id="A0A8H3MJ64"/>
<gene>
    <name evidence="2" type="ORF">RCL2_003009400</name>
</gene>
<reference evidence="2" key="1">
    <citation type="submission" date="2019-10" db="EMBL/GenBank/DDBJ databases">
        <title>Conservation and host-specific expression of non-tandemly repeated heterogenous ribosome RNA gene in arbuscular mycorrhizal fungi.</title>
        <authorList>
            <person name="Maeda T."/>
            <person name="Kobayashi Y."/>
            <person name="Nakagawa T."/>
            <person name="Ezawa T."/>
            <person name="Yamaguchi K."/>
            <person name="Bino T."/>
            <person name="Nishimoto Y."/>
            <person name="Shigenobu S."/>
            <person name="Kawaguchi M."/>
        </authorList>
    </citation>
    <scope>NUCLEOTIDE SEQUENCE</scope>
    <source>
        <strain evidence="2">HR1</strain>
    </source>
</reference>
<sequence>MDKSHIKALAINIVSKANALLFFSENTSIPKVDLYPICGNNIYMLELDIIKEFTLASCRHIFHQKCFEEYLVDCESSCPFDGCNRNIKTFLSPDLLKRLYDQKTLMNVDNNGEALTEESTNQKKRSTREDSNESCEVSLSSTSTSELTTTDPGNEEILQTELTSESNNDSNIFLNLQGAMKKSYDHYKSLNHEDLATQSLVEDDVQKQLSNISEEALRKRIERAQKVYGLFSSISLEINMGRAMTGKIKTFSLSIMALSKEDIKFIIVKVLRG</sequence>
<protein>
    <recommendedName>
        <fullName evidence="4">RING-type domain-containing protein</fullName>
    </recommendedName>
</protein>
<dbReference type="CDD" id="cd16448">
    <property type="entry name" value="RING-H2"/>
    <property type="match status" value="1"/>
</dbReference>
<evidence type="ECO:0000256" key="1">
    <source>
        <dbReference type="SAM" id="MobiDB-lite"/>
    </source>
</evidence>
<proteinExistence type="predicted"/>
<feature type="compositionally biased region" description="Low complexity" evidence="1">
    <location>
        <begin position="138"/>
        <end position="150"/>
    </location>
</feature>
<evidence type="ECO:0000313" key="2">
    <source>
        <dbReference type="EMBL" id="GET03770.1"/>
    </source>
</evidence>
<dbReference type="Gene3D" id="3.30.40.10">
    <property type="entry name" value="Zinc/RING finger domain, C3HC4 (zinc finger)"/>
    <property type="match status" value="1"/>
</dbReference>
<dbReference type="InterPro" id="IPR013083">
    <property type="entry name" value="Znf_RING/FYVE/PHD"/>
</dbReference>
<evidence type="ECO:0008006" key="4">
    <source>
        <dbReference type="Google" id="ProtNLM"/>
    </source>
</evidence>
<organism evidence="2 3">
    <name type="scientific">Rhizophagus clarus</name>
    <dbReference type="NCBI Taxonomy" id="94130"/>
    <lineage>
        <taxon>Eukaryota</taxon>
        <taxon>Fungi</taxon>
        <taxon>Fungi incertae sedis</taxon>
        <taxon>Mucoromycota</taxon>
        <taxon>Glomeromycotina</taxon>
        <taxon>Glomeromycetes</taxon>
        <taxon>Glomerales</taxon>
        <taxon>Glomeraceae</taxon>
        <taxon>Rhizophagus</taxon>
    </lineage>
</organism>
<dbReference type="SUPFAM" id="SSF57850">
    <property type="entry name" value="RING/U-box"/>
    <property type="match status" value="1"/>
</dbReference>
<dbReference type="EMBL" id="BLAL01000334">
    <property type="protein sequence ID" value="GET03770.1"/>
    <property type="molecule type" value="Genomic_DNA"/>
</dbReference>